<accession>A0A8B5N1Z9</accession>
<feature type="transmembrane region" description="Helical" evidence="1">
    <location>
        <begin position="33"/>
        <end position="51"/>
    </location>
</feature>
<comment type="caution">
    <text evidence="2">The sequence shown here is derived from an EMBL/GenBank/DDBJ whole genome shotgun (WGS) entry which is preliminary data.</text>
</comment>
<sequence length="115" mass="12866">MATIFGLTILIWLVVSIWSYVEEPVHFDKLNCLYVLFTGLAFAGLVVSISIQTKQLNSNARMNAISSILSNRKEIASLVSNSPRAHKFDLTTDTITDKSIELYEELLSLLENDSN</sequence>
<gene>
    <name evidence="2" type="ORF">EHQ69_16365</name>
</gene>
<keyword evidence="1" id="KW-1133">Transmembrane helix</keyword>
<keyword evidence="3" id="KW-1185">Reference proteome</keyword>
<name>A0A8B5N1Z9_9LEPT</name>
<organism evidence="2 3">
    <name type="scientific">Leptospira congkakensis</name>
    <dbReference type="NCBI Taxonomy" id="2484932"/>
    <lineage>
        <taxon>Bacteria</taxon>
        <taxon>Pseudomonadati</taxon>
        <taxon>Spirochaetota</taxon>
        <taxon>Spirochaetia</taxon>
        <taxon>Leptospirales</taxon>
        <taxon>Leptospiraceae</taxon>
        <taxon>Leptospira</taxon>
    </lineage>
</organism>
<proteinExistence type="predicted"/>
<evidence type="ECO:0000313" key="3">
    <source>
        <dbReference type="Proteomes" id="UP000298263"/>
    </source>
</evidence>
<evidence type="ECO:0000256" key="1">
    <source>
        <dbReference type="SAM" id="Phobius"/>
    </source>
</evidence>
<protein>
    <submittedName>
        <fullName evidence="2">Uncharacterized protein</fullName>
    </submittedName>
</protein>
<dbReference type="AlphaFoldDB" id="A0A8B5N1Z9"/>
<feature type="transmembrane region" description="Helical" evidence="1">
    <location>
        <begin position="5"/>
        <end position="21"/>
    </location>
</feature>
<reference evidence="2" key="1">
    <citation type="journal article" date="2019" name="PLoS Negl. Trop. Dis.">
        <title>Revisiting the worldwide diversity of Leptospira species in the environment.</title>
        <authorList>
            <person name="Vincent A.T."/>
            <person name="Schiettekatte O."/>
            <person name="Bourhy P."/>
            <person name="Veyrier F.J."/>
            <person name="Picardeau M."/>
        </authorList>
    </citation>
    <scope>NUCLEOTIDE SEQUENCE [LARGE SCALE GENOMIC DNA]</scope>
    <source>
        <strain evidence="2">201702422</strain>
    </source>
</reference>
<dbReference type="Proteomes" id="UP000298263">
    <property type="component" value="Unassembled WGS sequence"/>
</dbReference>
<dbReference type="RefSeq" id="WP_135736267.1">
    <property type="nucleotide sequence ID" value="NZ_RQGO01000010.1"/>
</dbReference>
<keyword evidence="1" id="KW-0812">Transmembrane</keyword>
<dbReference type="EMBL" id="RQGP01000027">
    <property type="protein sequence ID" value="TGL87678.1"/>
    <property type="molecule type" value="Genomic_DNA"/>
</dbReference>
<evidence type="ECO:0000313" key="2">
    <source>
        <dbReference type="EMBL" id="TGL87678.1"/>
    </source>
</evidence>
<keyword evidence="1" id="KW-0472">Membrane</keyword>